<dbReference type="PANTHER" id="PTHR47599">
    <property type="entry name" value="CELL-TO-CELL MOVEMENT PROTEIN"/>
    <property type="match status" value="1"/>
</dbReference>
<reference evidence="1 2" key="1">
    <citation type="journal article" date="2023" name="BMC Biotechnol.">
        <title>Vitis rotundifolia cv Carlos genome sequencing.</title>
        <authorList>
            <person name="Huff M."/>
            <person name="Hulse-Kemp A."/>
            <person name="Scheffler B."/>
            <person name="Youngblood R."/>
            <person name="Simpson S."/>
            <person name="Babiker E."/>
            <person name="Staton M."/>
        </authorList>
    </citation>
    <scope>NUCLEOTIDE SEQUENCE [LARGE SCALE GENOMIC DNA]</scope>
    <source>
        <tissue evidence="1">Leaf</tissue>
    </source>
</reference>
<accession>A0AA38YTV8</accession>
<evidence type="ECO:0000313" key="1">
    <source>
        <dbReference type="EMBL" id="KAJ9676437.1"/>
    </source>
</evidence>
<comment type="caution">
    <text evidence="1">The sequence shown here is derived from an EMBL/GenBank/DDBJ whole genome shotgun (WGS) entry which is preliminary data.</text>
</comment>
<name>A0AA38YTV8_VITRO</name>
<sequence>MFPLLSSFPLTASLLRSMSKLSSTEDTPNSEEYMATVEKYLHSRNIPIEQIYKVGFFNFSSKQSVETVKQRVLLSAEDQTLRLLPKLSLERHKLKYNSLHIGMIQITVIPLTKLGLKTCILLCLRDCRHENFENSLLGIIETSLCQGPMYFNCFPNSWVSLMDPRVADSLILNFKTNGYGMLPGSFPIALEFRVYYKVLTSNVRSPGGETVLIQANFQRSNVVFPDTIRWSEVQSPDQCQPLAEIFSQNPKVRRMTEIAEDQDGGVRLRFSSFRWSTVGIRE</sequence>
<dbReference type="AlphaFoldDB" id="A0AA38YTV8"/>
<dbReference type="InterPro" id="IPR028919">
    <property type="entry name" value="Viral_movement"/>
</dbReference>
<dbReference type="PANTHER" id="PTHR47599:SF4">
    <property type="entry name" value="POLYPROTEIN"/>
    <property type="match status" value="1"/>
</dbReference>
<protein>
    <recommendedName>
        <fullName evidence="3">Movement protein</fullName>
    </recommendedName>
</protein>
<dbReference type="InterPro" id="IPR051596">
    <property type="entry name" value="Caulimoviridae_Movement"/>
</dbReference>
<keyword evidence="2" id="KW-1185">Reference proteome</keyword>
<gene>
    <name evidence="1" type="ORF">PVL29_025119</name>
</gene>
<proteinExistence type="predicted"/>
<dbReference type="EMBL" id="JARBHA010000018">
    <property type="protein sequence ID" value="KAJ9676437.1"/>
    <property type="molecule type" value="Genomic_DNA"/>
</dbReference>
<organism evidence="1 2">
    <name type="scientific">Vitis rotundifolia</name>
    <name type="common">Muscadine grape</name>
    <dbReference type="NCBI Taxonomy" id="103349"/>
    <lineage>
        <taxon>Eukaryota</taxon>
        <taxon>Viridiplantae</taxon>
        <taxon>Streptophyta</taxon>
        <taxon>Embryophyta</taxon>
        <taxon>Tracheophyta</taxon>
        <taxon>Spermatophyta</taxon>
        <taxon>Magnoliopsida</taxon>
        <taxon>eudicotyledons</taxon>
        <taxon>Gunneridae</taxon>
        <taxon>Pentapetalae</taxon>
        <taxon>rosids</taxon>
        <taxon>Vitales</taxon>
        <taxon>Vitaceae</taxon>
        <taxon>Viteae</taxon>
        <taxon>Vitis</taxon>
    </lineage>
</organism>
<evidence type="ECO:0008006" key="3">
    <source>
        <dbReference type="Google" id="ProtNLM"/>
    </source>
</evidence>
<dbReference type="Proteomes" id="UP001168098">
    <property type="component" value="Unassembled WGS sequence"/>
</dbReference>
<dbReference type="Pfam" id="PF01107">
    <property type="entry name" value="MP"/>
    <property type="match status" value="1"/>
</dbReference>
<evidence type="ECO:0000313" key="2">
    <source>
        <dbReference type="Proteomes" id="UP001168098"/>
    </source>
</evidence>